<dbReference type="EMBL" id="HBHJ01029387">
    <property type="protein sequence ID" value="CAD9708475.1"/>
    <property type="molecule type" value="Transcribed_RNA"/>
</dbReference>
<dbReference type="PANTHER" id="PTHR16255:SF1">
    <property type="entry name" value="REQUIRED FOR MEIOTIC NUCLEAR DIVISION PROTEIN 1 HOMOLOG"/>
    <property type="match status" value="1"/>
</dbReference>
<dbReference type="PROSITE" id="PS51257">
    <property type="entry name" value="PROKAR_LIPOPROTEIN"/>
    <property type="match status" value="1"/>
</dbReference>
<protein>
    <recommendedName>
        <fullName evidence="3">DUF155 domain-containing protein</fullName>
    </recommendedName>
</protein>
<gene>
    <name evidence="4" type="ORF">RMAR1173_LOCUS19467</name>
    <name evidence="5" type="ORF">RMAR1173_LOCUS19468</name>
</gene>
<evidence type="ECO:0000256" key="2">
    <source>
        <dbReference type="SAM" id="SignalP"/>
    </source>
</evidence>
<dbReference type="AlphaFoldDB" id="A0A6U1C957"/>
<evidence type="ECO:0000313" key="4">
    <source>
        <dbReference type="EMBL" id="CAD9708475.1"/>
    </source>
</evidence>
<dbReference type="GO" id="GO:0005739">
    <property type="term" value="C:mitochondrion"/>
    <property type="evidence" value="ECO:0007669"/>
    <property type="project" value="UniProtKB-ARBA"/>
</dbReference>
<feature type="domain" description="DUF155" evidence="3">
    <location>
        <begin position="177"/>
        <end position="348"/>
    </location>
</feature>
<accession>A0A6U1C957</accession>
<sequence length="406" mass="45109">MAPSRSALLAGLVLVLTGCPSSTGLVPRLRLAGGRAWLVMDSSQGKDSSWPAGVPGSARVRTNIKFAGGSRNLRQVSTRKKSPRAKKKYEGSWWKSSRPDLGRMTALCITNEINVDMVSETVQTGLPFRRFGNEVSIVRYNEALHCQFKGTKALSPVPADEDGPAGDQAGADAWRDVFVFPYGVVVLWNFEEEEEARLVDEIAEACDPPLAKVINDVDSELMNFEIAEKASIGNDTVALTSADPVEKLAVSFAFAQSTKLAFFESALDDIVEQVRPIPLQLSETGRSAFSQEDVAILTGQVFFTRTAVNLFSDILDTPNFFWDAEQYEPLYRRANRYLDVDDRVRILNSRLDIVNDLLDNLNTQLTNRNSERLEWVIIVLIMVEVAISLVNDGPRLWARFSSLIMR</sequence>
<comment type="similarity">
    <text evidence="1">Belongs to the RMD1/sif2 family.</text>
</comment>
<feature type="signal peptide" evidence="2">
    <location>
        <begin position="1"/>
        <end position="24"/>
    </location>
</feature>
<organism evidence="4">
    <name type="scientific">Rhizochromulina marina</name>
    <dbReference type="NCBI Taxonomy" id="1034831"/>
    <lineage>
        <taxon>Eukaryota</taxon>
        <taxon>Sar</taxon>
        <taxon>Stramenopiles</taxon>
        <taxon>Ochrophyta</taxon>
        <taxon>Dictyochophyceae</taxon>
        <taxon>Rhizochromulinales</taxon>
        <taxon>Rhizochromulina</taxon>
    </lineage>
</organism>
<feature type="chain" id="PRO_5035676974" description="DUF155 domain-containing protein" evidence="2">
    <location>
        <begin position="25"/>
        <end position="406"/>
    </location>
</feature>
<dbReference type="InterPro" id="IPR051624">
    <property type="entry name" value="RMD1/Sad1-interacting"/>
</dbReference>
<evidence type="ECO:0000259" key="3">
    <source>
        <dbReference type="Pfam" id="PF02582"/>
    </source>
</evidence>
<proteinExistence type="inferred from homology"/>
<keyword evidence="2" id="KW-0732">Signal</keyword>
<reference evidence="4" key="1">
    <citation type="submission" date="2021-01" db="EMBL/GenBank/DDBJ databases">
        <authorList>
            <person name="Corre E."/>
            <person name="Pelletier E."/>
            <person name="Niang G."/>
            <person name="Scheremetjew M."/>
            <person name="Finn R."/>
            <person name="Kale V."/>
            <person name="Holt S."/>
            <person name="Cochrane G."/>
            <person name="Meng A."/>
            <person name="Brown T."/>
            <person name="Cohen L."/>
        </authorList>
    </citation>
    <scope>NUCLEOTIDE SEQUENCE</scope>
    <source>
        <strain evidence="4">CCMP1243</strain>
    </source>
</reference>
<dbReference type="EMBL" id="HBHJ01029388">
    <property type="protein sequence ID" value="CAD9708476.1"/>
    <property type="molecule type" value="Transcribed_RNA"/>
</dbReference>
<dbReference type="PANTHER" id="PTHR16255">
    <property type="entry name" value="REQUIRED FOR MEIOTIC NUCLEAR DIVISION PROTEIN 1 HOMOLOG"/>
    <property type="match status" value="1"/>
</dbReference>
<dbReference type="Pfam" id="PF02582">
    <property type="entry name" value="DUF155"/>
    <property type="match status" value="1"/>
</dbReference>
<name>A0A6U1C957_9STRA</name>
<dbReference type="InterPro" id="IPR003734">
    <property type="entry name" value="DUF155"/>
</dbReference>
<evidence type="ECO:0000313" key="5">
    <source>
        <dbReference type="EMBL" id="CAD9708476.1"/>
    </source>
</evidence>
<evidence type="ECO:0000256" key="1">
    <source>
        <dbReference type="ARBA" id="ARBA00008306"/>
    </source>
</evidence>